<dbReference type="Proteomes" id="UP000238348">
    <property type="component" value="Chromosome"/>
</dbReference>
<dbReference type="InterPro" id="IPR041685">
    <property type="entry name" value="AAA_GajA/Old/RecF-like"/>
</dbReference>
<feature type="region of interest" description="Disordered" evidence="1">
    <location>
        <begin position="99"/>
        <end position="131"/>
    </location>
</feature>
<dbReference type="GO" id="GO:0000731">
    <property type="term" value="P:DNA synthesis involved in DNA repair"/>
    <property type="evidence" value="ECO:0007669"/>
    <property type="project" value="TreeGrafter"/>
</dbReference>
<proteinExistence type="predicted"/>
<evidence type="ECO:0000313" key="4">
    <source>
        <dbReference type="Proteomes" id="UP000238348"/>
    </source>
</evidence>
<dbReference type="SUPFAM" id="SSF52540">
    <property type="entry name" value="P-loop containing nucleoside triphosphate hydrolases"/>
    <property type="match status" value="1"/>
</dbReference>
<feature type="domain" description="Endonuclease GajA/Old nuclease/RecF-like AAA" evidence="2">
    <location>
        <begin position="1"/>
        <end position="44"/>
    </location>
</feature>
<dbReference type="GO" id="GO:0006302">
    <property type="term" value="P:double-strand break repair"/>
    <property type="evidence" value="ECO:0007669"/>
    <property type="project" value="TreeGrafter"/>
</dbReference>
<sequence>MLRRVHVQNFRSLADLSLDLGPLTVLFGPNGAGKSSLLDTLWFLRDCAARGVEVASSERSHGIGLRWDGAEEGAPISVAVEAERARYEVRVALSAGRIDPFPGERLRSPGAGRGSDPAVHGEQPGLVLRGR</sequence>
<protein>
    <recommendedName>
        <fullName evidence="2">Endonuclease GajA/Old nuclease/RecF-like AAA domain-containing protein</fullName>
    </recommendedName>
</protein>
<dbReference type="EMBL" id="CP012673">
    <property type="protein sequence ID" value="AUX48340.1"/>
    <property type="molecule type" value="Genomic_DNA"/>
</dbReference>
<dbReference type="AlphaFoldDB" id="A0A2L0F9U2"/>
<dbReference type="Gene3D" id="3.40.50.300">
    <property type="entry name" value="P-loop containing nucleotide triphosphate hydrolases"/>
    <property type="match status" value="1"/>
</dbReference>
<dbReference type="RefSeq" id="WP_104986216.1">
    <property type="nucleotide sequence ID" value="NZ_CP012673.1"/>
</dbReference>
<reference evidence="3 4" key="1">
    <citation type="submission" date="2015-09" db="EMBL/GenBank/DDBJ databases">
        <title>Sorangium comparison.</title>
        <authorList>
            <person name="Zaburannyi N."/>
            <person name="Bunk B."/>
            <person name="Overmann J."/>
            <person name="Mueller R."/>
        </authorList>
    </citation>
    <scope>NUCLEOTIDE SEQUENCE [LARGE SCALE GENOMIC DNA]</scope>
    <source>
        <strain evidence="3 4">So ce26</strain>
    </source>
</reference>
<evidence type="ECO:0000256" key="1">
    <source>
        <dbReference type="SAM" id="MobiDB-lite"/>
    </source>
</evidence>
<gene>
    <name evidence="3" type="ORF">SOCE26_098740</name>
</gene>
<dbReference type="PANTHER" id="PTHR32182">
    <property type="entry name" value="DNA REPLICATION AND REPAIR PROTEIN RECF"/>
    <property type="match status" value="1"/>
</dbReference>
<dbReference type="InterPro" id="IPR027417">
    <property type="entry name" value="P-loop_NTPase"/>
</dbReference>
<dbReference type="Pfam" id="PF13175">
    <property type="entry name" value="AAA_15"/>
    <property type="match status" value="1"/>
</dbReference>
<organism evidence="3 4">
    <name type="scientific">Sorangium cellulosum</name>
    <name type="common">Polyangium cellulosum</name>
    <dbReference type="NCBI Taxonomy" id="56"/>
    <lineage>
        <taxon>Bacteria</taxon>
        <taxon>Pseudomonadati</taxon>
        <taxon>Myxococcota</taxon>
        <taxon>Polyangia</taxon>
        <taxon>Polyangiales</taxon>
        <taxon>Polyangiaceae</taxon>
        <taxon>Sorangium</taxon>
    </lineage>
</organism>
<evidence type="ECO:0000259" key="2">
    <source>
        <dbReference type="Pfam" id="PF13175"/>
    </source>
</evidence>
<name>A0A2L0F9U2_SORCE</name>
<dbReference type="PANTHER" id="PTHR32182:SF22">
    <property type="entry name" value="ATP-DEPENDENT ENDONUCLEASE, OLD FAMILY-RELATED"/>
    <property type="match status" value="1"/>
</dbReference>
<evidence type="ECO:0000313" key="3">
    <source>
        <dbReference type="EMBL" id="AUX48340.1"/>
    </source>
</evidence>
<accession>A0A2L0F9U2</accession>
<dbReference type="OrthoDB" id="9816506at2"/>